<feature type="compositionally biased region" description="Polar residues" evidence="1">
    <location>
        <begin position="67"/>
        <end position="82"/>
    </location>
</feature>
<dbReference type="AlphaFoldDB" id="A0AAE0BA67"/>
<sequence>MCGKPVTGFGYFCEENDRCLHPFCHIFPSSLKVDDLVVEFKLLDKYAALSSSKCFWCKKKRLEGSTVSGNIPASLFKQQQKLPTRHTPKTGGQRTRTNNEHTPPKKELHHKPTQRK</sequence>
<feature type="compositionally biased region" description="Basic and acidic residues" evidence="1">
    <location>
        <begin position="97"/>
        <end position="106"/>
    </location>
</feature>
<feature type="compositionally biased region" description="Basic residues" evidence="1">
    <location>
        <begin position="107"/>
        <end position="116"/>
    </location>
</feature>
<reference evidence="2" key="1">
    <citation type="journal article" date="2023" name="Plant J.">
        <title>Genome sequences and population genomics provide insights into the demographic history, inbreeding, and mutation load of two 'living fossil' tree species of Dipteronia.</title>
        <authorList>
            <person name="Feng Y."/>
            <person name="Comes H.P."/>
            <person name="Chen J."/>
            <person name="Zhu S."/>
            <person name="Lu R."/>
            <person name="Zhang X."/>
            <person name="Li P."/>
            <person name="Qiu J."/>
            <person name="Olsen K.M."/>
            <person name="Qiu Y."/>
        </authorList>
    </citation>
    <scope>NUCLEOTIDE SEQUENCE</scope>
    <source>
        <strain evidence="2">NBL</strain>
    </source>
</reference>
<evidence type="ECO:0000313" key="3">
    <source>
        <dbReference type="Proteomes" id="UP001281410"/>
    </source>
</evidence>
<feature type="region of interest" description="Disordered" evidence="1">
    <location>
        <begin position="67"/>
        <end position="116"/>
    </location>
</feature>
<dbReference type="Proteomes" id="UP001281410">
    <property type="component" value="Unassembled WGS sequence"/>
</dbReference>
<dbReference type="EMBL" id="JANJYJ010000001">
    <property type="protein sequence ID" value="KAK3232203.1"/>
    <property type="molecule type" value="Genomic_DNA"/>
</dbReference>
<gene>
    <name evidence="2" type="ORF">Dsin_004084</name>
</gene>
<evidence type="ECO:0000313" key="2">
    <source>
        <dbReference type="EMBL" id="KAK3232203.1"/>
    </source>
</evidence>
<protein>
    <submittedName>
        <fullName evidence="2">Uncharacterized protein</fullName>
    </submittedName>
</protein>
<proteinExistence type="predicted"/>
<organism evidence="2 3">
    <name type="scientific">Dipteronia sinensis</name>
    <dbReference type="NCBI Taxonomy" id="43782"/>
    <lineage>
        <taxon>Eukaryota</taxon>
        <taxon>Viridiplantae</taxon>
        <taxon>Streptophyta</taxon>
        <taxon>Embryophyta</taxon>
        <taxon>Tracheophyta</taxon>
        <taxon>Spermatophyta</taxon>
        <taxon>Magnoliopsida</taxon>
        <taxon>eudicotyledons</taxon>
        <taxon>Gunneridae</taxon>
        <taxon>Pentapetalae</taxon>
        <taxon>rosids</taxon>
        <taxon>malvids</taxon>
        <taxon>Sapindales</taxon>
        <taxon>Sapindaceae</taxon>
        <taxon>Hippocastanoideae</taxon>
        <taxon>Acereae</taxon>
        <taxon>Dipteronia</taxon>
    </lineage>
</organism>
<accession>A0AAE0BA67</accession>
<comment type="caution">
    <text evidence="2">The sequence shown here is derived from an EMBL/GenBank/DDBJ whole genome shotgun (WGS) entry which is preliminary data.</text>
</comment>
<evidence type="ECO:0000256" key="1">
    <source>
        <dbReference type="SAM" id="MobiDB-lite"/>
    </source>
</evidence>
<keyword evidence="3" id="KW-1185">Reference proteome</keyword>
<name>A0AAE0BA67_9ROSI</name>